<keyword evidence="5 7" id="KW-1133">Transmembrane helix</keyword>
<evidence type="ECO:0000256" key="1">
    <source>
        <dbReference type="ARBA" id="ARBA00004651"/>
    </source>
</evidence>
<gene>
    <name evidence="8" type="ORF">OD355_04885</name>
</gene>
<dbReference type="InterPro" id="IPR018383">
    <property type="entry name" value="UPF0324_pro"/>
</dbReference>
<sequence length="309" mass="33574">MTKKNIAIAVYILLTVCAFLGFVNSAEALIGGFLTTLFLGNHFEKLKSKLIHWLLEISVVGLGFGMFIKQTLQTGKEGFGLTVFTIFSTIILGFLLTKLFKLDKKLGVMVSSGTSICGGSAIAAVSSVIKAKPKPISIALGVVFFLNAIALFVFPPIGHLFHLSQKQFGLWAAVAIHDTSSVVGASMEYGQEALQVATTVKLARALWIIPVSILSMVFFKSKGGKIKIPWFILLFILAILINSYFKLPETLTHSITSISKSLLVVTLLLIGSSLSIKDIKETGLKPFLLGIFLWIFVSVTSLYLILEVI</sequence>
<dbReference type="AlphaFoldDB" id="A0AAE3IKM3"/>
<keyword evidence="9" id="KW-1185">Reference proteome</keyword>
<comment type="caution">
    <text evidence="8">The sequence shown here is derived from an EMBL/GenBank/DDBJ whole genome shotgun (WGS) entry which is preliminary data.</text>
</comment>
<comment type="similarity">
    <text evidence="2">Belongs to the UPF0324 family.</text>
</comment>
<feature type="transmembrane region" description="Helical" evidence="7">
    <location>
        <begin position="287"/>
        <end position="306"/>
    </location>
</feature>
<comment type="subcellular location">
    <subcellularLocation>
        <location evidence="1">Cell membrane</location>
        <topology evidence="1">Multi-pass membrane protein</topology>
    </subcellularLocation>
</comment>
<keyword evidence="3" id="KW-1003">Cell membrane</keyword>
<keyword evidence="4 7" id="KW-0812">Transmembrane</keyword>
<dbReference type="Pfam" id="PF03601">
    <property type="entry name" value="Cons_hypoth698"/>
    <property type="match status" value="1"/>
</dbReference>
<feature type="transmembrane region" description="Helical" evidence="7">
    <location>
        <begin position="79"/>
        <end position="100"/>
    </location>
</feature>
<keyword evidence="6 7" id="KW-0472">Membrane</keyword>
<name>A0AAE3IKM3_9BACT</name>
<dbReference type="GO" id="GO:0005886">
    <property type="term" value="C:plasma membrane"/>
    <property type="evidence" value="ECO:0007669"/>
    <property type="project" value="UniProtKB-SubCell"/>
</dbReference>
<evidence type="ECO:0000256" key="6">
    <source>
        <dbReference type="ARBA" id="ARBA00023136"/>
    </source>
</evidence>
<organism evidence="8 9">
    <name type="scientific">Haoranjiania flava</name>
    <dbReference type="NCBI Taxonomy" id="1856322"/>
    <lineage>
        <taxon>Bacteria</taxon>
        <taxon>Pseudomonadati</taxon>
        <taxon>Bacteroidota</taxon>
        <taxon>Chitinophagia</taxon>
        <taxon>Chitinophagales</taxon>
        <taxon>Chitinophagaceae</taxon>
        <taxon>Haoranjiania</taxon>
    </lineage>
</organism>
<evidence type="ECO:0000256" key="4">
    <source>
        <dbReference type="ARBA" id="ARBA00022692"/>
    </source>
</evidence>
<evidence type="ECO:0000256" key="7">
    <source>
        <dbReference type="SAM" id="Phobius"/>
    </source>
</evidence>
<evidence type="ECO:0000256" key="5">
    <source>
        <dbReference type="ARBA" id="ARBA00022989"/>
    </source>
</evidence>
<reference evidence="8" key="1">
    <citation type="submission" date="2022-10" db="EMBL/GenBank/DDBJ databases">
        <authorList>
            <person name="Kim H.S."/>
            <person name="Kim J.-S."/>
            <person name="Suh M.K."/>
            <person name="Eom M.K."/>
            <person name="Lee J.-S."/>
        </authorList>
    </citation>
    <scope>NUCLEOTIDE SEQUENCE</scope>
    <source>
        <strain evidence="8">LIP-5</strain>
    </source>
</reference>
<feature type="transmembrane region" description="Helical" evidence="7">
    <location>
        <begin position="257"/>
        <end position="275"/>
    </location>
</feature>
<dbReference type="PANTHER" id="PTHR30106">
    <property type="entry name" value="INNER MEMBRANE PROTEIN YEIH-RELATED"/>
    <property type="match status" value="1"/>
</dbReference>
<dbReference type="RefSeq" id="WP_263037338.1">
    <property type="nucleotide sequence ID" value="NZ_JAOTPL010000005.1"/>
</dbReference>
<dbReference type="EMBL" id="JAOTPL010000005">
    <property type="protein sequence ID" value="MCU7693850.1"/>
    <property type="molecule type" value="Genomic_DNA"/>
</dbReference>
<evidence type="ECO:0000313" key="9">
    <source>
        <dbReference type="Proteomes" id="UP001209317"/>
    </source>
</evidence>
<feature type="transmembrane region" description="Helical" evidence="7">
    <location>
        <begin position="228"/>
        <end position="245"/>
    </location>
</feature>
<dbReference type="Proteomes" id="UP001209317">
    <property type="component" value="Unassembled WGS sequence"/>
</dbReference>
<evidence type="ECO:0000256" key="3">
    <source>
        <dbReference type="ARBA" id="ARBA00022475"/>
    </source>
</evidence>
<feature type="transmembrane region" description="Helical" evidence="7">
    <location>
        <begin position="49"/>
        <end position="67"/>
    </location>
</feature>
<protein>
    <submittedName>
        <fullName evidence="8">Sulfate exporter family transporter</fullName>
    </submittedName>
</protein>
<feature type="transmembrane region" description="Helical" evidence="7">
    <location>
        <begin position="106"/>
        <end position="129"/>
    </location>
</feature>
<accession>A0AAE3IKM3</accession>
<feature type="transmembrane region" description="Helical" evidence="7">
    <location>
        <begin position="202"/>
        <end position="219"/>
    </location>
</feature>
<evidence type="ECO:0000256" key="2">
    <source>
        <dbReference type="ARBA" id="ARBA00007977"/>
    </source>
</evidence>
<proteinExistence type="inferred from homology"/>
<evidence type="ECO:0000313" key="8">
    <source>
        <dbReference type="EMBL" id="MCU7693850.1"/>
    </source>
</evidence>
<dbReference type="PANTHER" id="PTHR30106:SF1">
    <property type="entry name" value="UPF0324 MEMBRANE PROTEIN FN0533"/>
    <property type="match status" value="1"/>
</dbReference>
<feature type="transmembrane region" description="Helical" evidence="7">
    <location>
        <begin position="136"/>
        <end position="154"/>
    </location>
</feature>